<dbReference type="Proteomes" id="UP000011607">
    <property type="component" value="Unassembled WGS sequence"/>
</dbReference>
<dbReference type="AlphaFoldDB" id="M0LZ52"/>
<dbReference type="STRING" id="1227454.C446_09398"/>
<gene>
    <name evidence="2" type="ORF">C446_09398</name>
</gene>
<comment type="caution">
    <text evidence="2">The sequence shown here is derived from an EMBL/GenBank/DDBJ whole genome shotgun (WGS) entry which is preliminary data.</text>
</comment>
<organism evidence="2 3">
    <name type="scientific">Halobiforma nitratireducens JCM 10879</name>
    <dbReference type="NCBI Taxonomy" id="1227454"/>
    <lineage>
        <taxon>Archaea</taxon>
        <taxon>Methanobacteriati</taxon>
        <taxon>Methanobacteriota</taxon>
        <taxon>Stenosarchaea group</taxon>
        <taxon>Halobacteria</taxon>
        <taxon>Halobacteriales</taxon>
        <taxon>Natrialbaceae</taxon>
        <taxon>Halobiforma</taxon>
    </lineage>
</organism>
<protein>
    <recommendedName>
        <fullName evidence="1">DUF2249 domain-containing protein</fullName>
    </recommendedName>
</protein>
<dbReference type="EMBL" id="AOMA01000091">
    <property type="protein sequence ID" value="EMA38726.1"/>
    <property type="molecule type" value="Genomic_DNA"/>
</dbReference>
<evidence type="ECO:0000313" key="2">
    <source>
        <dbReference type="EMBL" id="EMA38726.1"/>
    </source>
</evidence>
<dbReference type="eggNOG" id="arCOG03929">
    <property type="taxonomic scope" value="Archaea"/>
</dbReference>
<dbReference type="RefSeq" id="WP_006672799.1">
    <property type="nucleotide sequence ID" value="NZ_AOMA01000091.1"/>
</dbReference>
<sequence length="75" mass="8630">MTADSVDRTIDVREIDGEPFDDIMSALGSLEDDERLELIAPFEPKPLYEVLDDRGYDHEARQQEGDLWQVLIEHA</sequence>
<dbReference type="OrthoDB" id="281801at2157"/>
<feature type="domain" description="DUF2249" evidence="1">
    <location>
        <begin position="9"/>
        <end position="74"/>
    </location>
</feature>
<evidence type="ECO:0000259" key="1">
    <source>
        <dbReference type="Pfam" id="PF10006"/>
    </source>
</evidence>
<reference evidence="2 3" key="1">
    <citation type="journal article" date="2014" name="PLoS Genet.">
        <title>Phylogenetically driven sequencing of extremely halophilic archaea reveals strategies for static and dynamic osmo-response.</title>
        <authorList>
            <person name="Becker E.A."/>
            <person name="Seitzer P.M."/>
            <person name="Tritt A."/>
            <person name="Larsen D."/>
            <person name="Krusor M."/>
            <person name="Yao A.I."/>
            <person name="Wu D."/>
            <person name="Madern D."/>
            <person name="Eisen J.A."/>
            <person name="Darling A.E."/>
            <person name="Facciotti M.T."/>
        </authorList>
    </citation>
    <scope>NUCLEOTIDE SEQUENCE [LARGE SCALE GENOMIC DNA]</scope>
    <source>
        <strain evidence="2 3">JCM 10879</strain>
    </source>
</reference>
<proteinExistence type="predicted"/>
<accession>M0LZ52</accession>
<evidence type="ECO:0000313" key="3">
    <source>
        <dbReference type="Proteomes" id="UP000011607"/>
    </source>
</evidence>
<name>M0LZ52_9EURY</name>
<keyword evidence="3" id="KW-1185">Reference proteome</keyword>
<dbReference type="Pfam" id="PF10006">
    <property type="entry name" value="DUF2249"/>
    <property type="match status" value="1"/>
</dbReference>
<dbReference type="InterPro" id="IPR018720">
    <property type="entry name" value="DUF2249"/>
</dbReference>